<accession>A0ABR6W0L1</accession>
<name>A0ABR6W0L1_9BACT</name>
<dbReference type="EMBL" id="VFIA01000001">
    <property type="protein sequence ID" value="MBC3789673.1"/>
    <property type="molecule type" value="Genomic_DNA"/>
</dbReference>
<reference evidence="1 2" key="1">
    <citation type="submission" date="2019-06" db="EMBL/GenBank/DDBJ databases">
        <title>Spirosoma utsteinense sp. nov. isolated from Antarctic ice-free soils.</title>
        <authorList>
            <person name="Tahon G."/>
        </authorList>
    </citation>
    <scope>NUCLEOTIDE SEQUENCE [LARGE SCALE GENOMIC DNA]</scope>
    <source>
        <strain evidence="1 2">LMG 31447</strain>
    </source>
</reference>
<gene>
    <name evidence="1" type="ORF">FH603_154</name>
</gene>
<evidence type="ECO:0000313" key="1">
    <source>
        <dbReference type="EMBL" id="MBC3789673.1"/>
    </source>
</evidence>
<keyword evidence="2" id="KW-1185">Reference proteome</keyword>
<dbReference type="Pfam" id="PF08889">
    <property type="entry name" value="WbqC"/>
    <property type="match status" value="2"/>
</dbReference>
<dbReference type="RefSeq" id="WP_186735041.1">
    <property type="nucleotide sequence ID" value="NZ_VFIA01000001.1"/>
</dbReference>
<dbReference type="Proteomes" id="UP000700732">
    <property type="component" value="Unassembled WGS sequence"/>
</dbReference>
<evidence type="ECO:0008006" key="3">
    <source>
        <dbReference type="Google" id="ProtNLM"/>
    </source>
</evidence>
<organism evidence="1 2">
    <name type="scientific">Spirosoma utsteinense</name>
    <dbReference type="NCBI Taxonomy" id="2585773"/>
    <lineage>
        <taxon>Bacteria</taxon>
        <taxon>Pseudomonadati</taxon>
        <taxon>Bacteroidota</taxon>
        <taxon>Cytophagia</taxon>
        <taxon>Cytophagales</taxon>
        <taxon>Cytophagaceae</taxon>
        <taxon>Spirosoma</taxon>
    </lineage>
</organism>
<evidence type="ECO:0000313" key="2">
    <source>
        <dbReference type="Proteomes" id="UP000700732"/>
    </source>
</evidence>
<dbReference type="InterPro" id="IPR014985">
    <property type="entry name" value="WbqC"/>
</dbReference>
<proteinExistence type="predicted"/>
<protein>
    <recommendedName>
        <fullName evidence="3">WbqC-like protein</fullName>
    </recommendedName>
</protein>
<sequence length="225" mass="26286">MEKYQLKPYPAELLIDLHYLPCLDYMSGFMQFERVWLEANEHYQKQSYRNRCYVLTANKVDVLTVPVIQGTHHRPIRDLRIDTGQPWQQHHWRCLQAAYRKAPFYEHYAPEFEPVYGKTWSYLFDLNYELLTICLRLVGVKTPVDLTEWYEKSPDAGRFDARSMVNPRNGPESYVFHQAVSYQQNFGPDFVPNLSIIDLLFCQGPAAKQVLNQQVVTSSSLGLAS</sequence>
<comment type="caution">
    <text evidence="1">The sequence shown here is derived from an EMBL/GenBank/DDBJ whole genome shotgun (WGS) entry which is preliminary data.</text>
</comment>